<sequence length="60" mass="6688">MISILSLIISGFLLYLLLKPVGQEPEHFLKNQPQVFISNADTLTDDSDIKDVQSTAKPDE</sequence>
<accession>A0ABS4H2U4</accession>
<dbReference type="EMBL" id="JAGGKP010000002">
    <property type="protein sequence ID" value="MBP1936843.1"/>
    <property type="molecule type" value="Genomic_DNA"/>
</dbReference>
<reference evidence="1 2" key="1">
    <citation type="submission" date="2021-03" db="EMBL/GenBank/DDBJ databases">
        <title>Genomic Encyclopedia of Type Strains, Phase IV (KMG-IV): sequencing the most valuable type-strain genomes for metagenomic binning, comparative biology and taxonomic classification.</title>
        <authorList>
            <person name="Goeker M."/>
        </authorList>
    </citation>
    <scope>NUCLEOTIDE SEQUENCE [LARGE SCALE GENOMIC DNA]</scope>
    <source>
        <strain evidence="1 2">DSM 23491</strain>
    </source>
</reference>
<keyword evidence="2" id="KW-1185">Reference proteome</keyword>
<evidence type="ECO:0008006" key="3">
    <source>
        <dbReference type="Google" id="ProtNLM"/>
    </source>
</evidence>
<evidence type="ECO:0000313" key="1">
    <source>
        <dbReference type="EMBL" id="MBP1936843.1"/>
    </source>
</evidence>
<organism evidence="1 2">
    <name type="scientific">Paenibacillus sediminis</name>
    <dbReference type="NCBI Taxonomy" id="664909"/>
    <lineage>
        <taxon>Bacteria</taxon>
        <taxon>Bacillati</taxon>
        <taxon>Bacillota</taxon>
        <taxon>Bacilli</taxon>
        <taxon>Bacillales</taxon>
        <taxon>Paenibacillaceae</taxon>
        <taxon>Paenibacillus</taxon>
    </lineage>
</organism>
<gene>
    <name evidence="1" type="ORF">J2Z20_001724</name>
</gene>
<evidence type="ECO:0000313" key="2">
    <source>
        <dbReference type="Proteomes" id="UP001519273"/>
    </source>
</evidence>
<dbReference type="Proteomes" id="UP001519273">
    <property type="component" value="Unassembled WGS sequence"/>
</dbReference>
<name>A0ABS4H2U4_9BACL</name>
<comment type="caution">
    <text evidence="1">The sequence shown here is derived from an EMBL/GenBank/DDBJ whole genome shotgun (WGS) entry which is preliminary data.</text>
</comment>
<protein>
    <recommendedName>
        <fullName evidence="3">DUF3951 domain-containing protein</fullName>
    </recommendedName>
</protein>
<proteinExistence type="predicted"/>
<dbReference type="RefSeq" id="WP_209848090.1">
    <property type="nucleotide sequence ID" value="NZ_CBCRVE010000003.1"/>
</dbReference>